<feature type="signal peptide" evidence="2">
    <location>
        <begin position="1"/>
        <end position="28"/>
    </location>
</feature>
<feature type="region of interest" description="Disordered" evidence="1">
    <location>
        <begin position="143"/>
        <end position="186"/>
    </location>
</feature>
<protein>
    <recommendedName>
        <fullName evidence="3">PepSY domain-containing protein</fullName>
    </recommendedName>
</protein>
<feature type="compositionally biased region" description="Low complexity" evidence="1">
    <location>
        <begin position="47"/>
        <end position="104"/>
    </location>
</feature>
<accession>A0ABS0K9R8</accession>
<keyword evidence="2" id="KW-0732">Signal</keyword>
<feature type="compositionally biased region" description="Basic and acidic residues" evidence="1">
    <location>
        <begin position="145"/>
        <end position="156"/>
    </location>
</feature>
<organism evidence="4 5">
    <name type="scientific">Micromonospora vinacea</name>
    <dbReference type="NCBI Taxonomy" id="709878"/>
    <lineage>
        <taxon>Bacteria</taxon>
        <taxon>Bacillati</taxon>
        <taxon>Actinomycetota</taxon>
        <taxon>Actinomycetes</taxon>
        <taxon>Micromonosporales</taxon>
        <taxon>Micromonosporaceae</taxon>
        <taxon>Micromonospora</taxon>
    </lineage>
</organism>
<dbReference type="EMBL" id="JADOTY010000001">
    <property type="protein sequence ID" value="MBG6105380.1"/>
    <property type="molecule type" value="Genomic_DNA"/>
</dbReference>
<name>A0ABS0K9R8_9ACTN</name>
<gene>
    <name evidence="4" type="ORF">IW249_005794</name>
</gene>
<proteinExistence type="predicted"/>
<sequence length="186" mass="17943">MKRTNLLLATVGGSAVLAVAGVALGVNAANDSRTGGTALAAATVAPTATDAPDGSATSTAPGGSATSTAPGGSATSTAPGGSGTPSAGTPSGTPSAGTSPAGSAVDEKRAGEIALAKAGGGQIVEVEAEQENGRPVWSVEIVAGDTEHEVDVDRDNGSVVKAEQEPVDDDDNDDNDADDKDDDDND</sequence>
<feature type="chain" id="PRO_5046423636" description="PepSY domain-containing protein" evidence="2">
    <location>
        <begin position="29"/>
        <end position="186"/>
    </location>
</feature>
<dbReference type="Gene3D" id="3.10.450.40">
    <property type="match status" value="1"/>
</dbReference>
<comment type="caution">
    <text evidence="4">The sequence shown here is derived from an EMBL/GenBank/DDBJ whole genome shotgun (WGS) entry which is preliminary data.</text>
</comment>
<evidence type="ECO:0000313" key="4">
    <source>
        <dbReference type="EMBL" id="MBG6105380.1"/>
    </source>
</evidence>
<evidence type="ECO:0000259" key="3">
    <source>
        <dbReference type="Pfam" id="PF03413"/>
    </source>
</evidence>
<keyword evidence="5" id="KW-1185">Reference proteome</keyword>
<dbReference type="Pfam" id="PF03413">
    <property type="entry name" value="PepSY"/>
    <property type="match status" value="1"/>
</dbReference>
<dbReference type="Proteomes" id="UP000631791">
    <property type="component" value="Unassembled WGS sequence"/>
</dbReference>
<feature type="region of interest" description="Disordered" evidence="1">
    <location>
        <begin position="47"/>
        <end position="112"/>
    </location>
</feature>
<evidence type="ECO:0000256" key="1">
    <source>
        <dbReference type="SAM" id="MobiDB-lite"/>
    </source>
</evidence>
<evidence type="ECO:0000313" key="5">
    <source>
        <dbReference type="Proteomes" id="UP000631791"/>
    </source>
</evidence>
<dbReference type="InterPro" id="IPR025711">
    <property type="entry name" value="PepSY"/>
</dbReference>
<dbReference type="RefSeq" id="WP_196923688.1">
    <property type="nucleotide sequence ID" value="NZ_JADOTY010000001.1"/>
</dbReference>
<feature type="compositionally biased region" description="Acidic residues" evidence="1">
    <location>
        <begin position="165"/>
        <end position="186"/>
    </location>
</feature>
<evidence type="ECO:0000256" key="2">
    <source>
        <dbReference type="SAM" id="SignalP"/>
    </source>
</evidence>
<reference evidence="4 5" key="1">
    <citation type="submission" date="2020-11" db="EMBL/GenBank/DDBJ databases">
        <title>Sequencing the genomes of 1000 actinobacteria strains.</title>
        <authorList>
            <person name="Klenk H.-P."/>
        </authorList>
    </citation>
    <scope>NUCLEOTIDE SEQUENCE [LARGE SCALE GENOMIC DNA]</scope>
    <source>
        <strain evidence="4 5">DSM 101695</strain>
    </source>
</reference>
<feature type="domain" description="PepSY" evidence="3">
    <location>
        <begin position="107"/>
        <end position="163"/>
    </location>
</feature>